<evidence type="ECO:0000313" key="4">
    <source>
        <dbReference type="Proteomes" id="UP000254537"/>
    </source>
</evidence>
<dbReference type="CDD" id="cd00093">
    <property type="entry name" value="HTH_XRE"/>
    <property type="match status" value="1"/>
</dbReference>
<dbReference type="Pfam" id="PF01381">
    <property type="entry name" value="HTH_3"/>
    <property type="match status" value="1"/>
</dbReference>
<dbReference type="Gene3D" id="1.10.260.40">
    <property type="entry name" value="lambda repressor-like DNA-binding domains"/>
    <property type="match status" value="1"/>
</dbReference>
<dbReference type="InterPro" id="IPR001387">
    <property type="entry name" value="Cro/C1-type_HTH"/>
</dbReference>
<dbReference type="SMART" id="SM00530">
    <property type="entry name" value="HTH_XRE"/>
    <property type="match status" value="1"/>
</dbReference>
<evidence type="ECO:0000256" key="1">
    <source>
        <dbReference type="SAM" id="MobiDB-lite"/>
    </source>
</evidence>
<proteinExistence type="predicted"/>
<feature type="compositionally biased region" description="Basic residues" evidence="1">
    <location>
        <begin position="82"/>
        <end position="94"/>
    </location>
</feature>
<accession>A0A345Y239</accession>
<feature type="region of interest" description="Disordered" evidence="1">
    <location>
        <begin position="75"/>
        <end position="94"/>
    </location>
</feature>
<gene>
    <name evidence="3" type="ORF">DWG20_00295</name>
</gene>
<reference evidence="3 4" key="1">
    <citation type="submission" date="2018-07" db="EMBL/GenBank/DDBJ databases">
        <title>Crenobacter cavernae sp. nov., isolated from a karst cave.</title>
        <authorList>
            <person name="Zhu H."/>
        </authorList>
    </citation>
    <scope>NUCLEOTIDE SEQUENCE [LARGE SCALE GENOMIC DNA]</scope>
    <source>
        <strain evidence="3 4">K1W11S-77</strain>
    </source>
</reference>
<dbReference type="GO" id="GO:0003677">
    <property type="term" value="F:DNA binding"/>
    <property type="evidence" value="ECO:0007669"/>
    <property type="project" value="InterPro"/>
</dbReference>
<dbReference type="SUPFAM" id="SSF47413">
    <property type="entry name" value="lambda repressor-like DNA-binding domains"/>
    <property type="match status" value="1"/>
</dbReference>
<protein>
    <submittedName>
        <fullName evidence="3">XRE family transcriptional regulator</fullName>
    </submittedName>
</protein>
<dbReference type="OrthoDB" id="122879at2"/>
<organism evidence="3 4">
    <name type="scientific">Crenobacter cavernae</name>
    <dbReference type="NCBI Taxonomy" id="2290923"/>
    <lineage>
        <taxon>Bacteria</taxon>
        <taxon>Pseudomonadati</taxon>
        <taxon>Pseudomonadota</taxon>
        <taxon>Betaproteobacteria</taxon>
        <taxon>Neisseriales</taxon>
        <taxon>Neisseriaceae</taxon>
        <taxon>Crenobacter</taxon>
    </lineage>
</organism>
<dbReference type="PROSITE" id="PS50943">
    <property type="entry name" value="HTH_CROC1"/>
    <property type="match status" value="1"/>
</dbReference>
<dbReference type="AlphaFoldDB" id="A0A345Y239"/>
<feature type="domain" description="HTH cro/C1-type" evidence="2">
    <location>
        <begin position="9"/>
        <end position="61"/>
    </location>
</feature>
<evidence type="ECO:0000313" key="3">
    <source>
        <dbReference type="EMBL" id="AXK37991.1"/>
    </source>
</evidence>
<sequence>MEAALGDRLKTLRVHRNLEQTTLAERAGISVRTLRNLESGNGSSLRTLIQVLRALGREQWLETIAPVATINPLMLTREAKPRQRASKPRSKTQD</sequence>
<evidence type="ECO:0000259" key="2">
    <source>
        <dbReference type="PROSITE" id="PS50943"/>
    </source>
</evidence>
<dbReference type="Proteomes" id="UP000254537">
    <property type="component" value="Chromosome"/>
</dbReference>
<dbReference type="KEGG" id="ccah:DWG20_00295"/>
<dbReference type="InterPro" id="IPR010982">
    <property type="entry name" value="Lambda_DNA-bd_dom_sf"/>
</dbReference>
<name>A0A345Y239_9NEIS</name>
<dbReference type="EMBL" id="CP031337">
    <property type="protein sequence ID" value="AXK37991.1"/>
    <property type="molecule type" value="Genomic_DNA"/>
</dbReference>